<evidence type="ECO:0000259" key="2">
    <source>
        <dbReference type="SMART" id="SM01017"/>
    </source>
</evidence>
<dbReference type="Gene3D" id="2.60.40.640">
    <property type="match status" value="1"/>
</dbReference>
<feature type="region of interest" description="Disordered" evidence="1">
    <location>
        <begin position="719"/>
        <end position="769"/>
    </location>
</feature>
<organism evidence="3 4">
    <name type="scientific">Pycnoporus cinnabarinus</name>
    <name type="common">Cinnabar-red polypore</name>
    <name type="synonym">Trametes cinnabarina</name>
    <dbReference type="NCBI Taxonomy" id="5643"/>
    <lineage>
        <taxon>Eukaryota</taxon>
        <taxon>Fungi</taxon>
        <taxon>Dikarya</taxon>
        <taxon>Basidiomycota</taxon>
        <taxon>Agaricomycotina</taxon>
        <taxon>Agaricomycetes</taxon>
        <taxon>Polyporales</taxon>
        <taxon>Polyporaceae</taxon>
        <taxon>Trametes</taxon>
    </lineage>
</organism>
<feature type="region of interest" description="Disordered" evidence="1">
    <location>
        <begin position="627"/>
        <end position="658"/>
    </location>
</feature>
<dbReference type="InterPro" id="IPR053060">
    <property type="entry name" value="Cytokinesis_Signaling_Reg"/>
</dbReference>
<dbReference type="OrthoDB" id="4001642at2759"/>
<protein>
    <recommendedName>
        <fullName evidence="2">Arrestin C-terminal-like domain-containing protein</fullName>
    </recommendedName>
</protein>
<feature type="region of interest" description="Disordered" evidence="1">
    <location>
        <begin position="877"/>
        <end position="927"/>
    </location>
</feature>
<feature type="compositionally biased region" description="Polar residues" evidence="1">
    <location>
        <begin position="627"/>
        <end position="644"/>
    </location>
</feature>
<dbReference type="HOGENOM" id="CLU_006109_0_0_1"/>
<feature type="compositionally biased region" description="Polar residues" evidence="1">
    <location>
        <begin position="387"/>
        <end position="399"/>
    </location>
</feature>
<dbReference type="PANTHER" id="PTHR36419">
    <property type="entry name" value="ARRESTIN FAMILY PROTEIN 1"/>
    <property type="match status" value="1"/>
</dbReference>
<accession>A0A060SGJ6</accession>
<feature type="region of interest" description="Disordered" evidence="1">
    <location>
        <begin position="476"/>
        <end position="511"/>
    </location>
</feature>
<dbReference type="InterPro" id="IPR011022">
    <property type="entry name" value="Arrestin_C-like"/>
</dbReference>
<comment type="caution">
    <text evidence="3">The sequence shown here is derived from an EMBL/GenBank/DDBJ whole genome shotgun (WGS) entry which is preliminary data.</text>
</comment>
<proteinExistence type="predicted"/>
<dbReference type="GO" id="GO:0000935">
    <property type="term" value="C:division septum"/>
    <property type="evidence" value="ECO:0007669"/>
    <property type="project" value="TreeGrafter"/>
</dbReference>
<dbReference type="InterPro" id="IPR014752">
    <property type="entry name" value="Arrestin-like_C"/>
</dbReference>
<dbReference type="OMA" id="HTCYGPG"/>
<feature type="region of interest" description="Disordered" evidence="1">
    <location>
        <begin position="952"/>
        <end position="1176"/>
    </location>
</feature>
<dbReference type="SMART" id="SM01017">
    <property type="entry name" value="Arrestin_C"/>
    <property type="match status" value="1"/>
</dbReference>
<dbReference type="SUPFAM" id="SSF81296">
    <property type="entry name" value="E set domains"/>
    <property type="match status" value="1"/>
</dbReference>
<dbReference type="Proteomes" id="UP000029665">
    <property type="component" value="Unassembled WGS sequence"/>
</dbReference>
<dbReference type="GO" id="GO:0000917">
    <property type="term" value="P:division septum assembly"/>
    <property type="evidence" value="ECO:0007669"/>
    <property type="project" value="TreeGrafter"/>
</dbReference>
<feature type="compositionally biased region" description="Low complexity" evidence="1">
    <location>
        <begin position="959"/>
        <end position="970"/>
    </location>
</feature>
<dbReference type="InterPro" id="IPR014756">
    <property type="entry name" value="Ig_E-set"/>
</dbReference>
<feature type="region of interest" description="Disordered" evidence="1">
    <location>
        <begin position="382"/>
        <end position="411"/>
    </location>
</feature>
<dbReference type="Pfam" id="PF02752">
    <property type="entry name" value="Arrestin_C"/>
    <property type="match status" value="1"/>
</dbReference>
<dbReference type="EMBL" id="CCBP010000122">
    <property type="protein sequence ID" value="CDO73642.1"/>
    <property type="molecule type" value="Genomic_DNA"/>
</dbReference>
<feature type="compositionally biased region" description="Low complexity" evidence="1">
    <location>
        <begin position="1249"/>
        <end position="1259"/>
    </location>
</feature>
<keyword evidence="4" id="KW-1185">Reference proteome</keyword>
<dbReference type="PANTHER" id="PTHR36419:SF1">
    <property type="entry name" value="RHO1 GEF LOCALIZING PROTEIN 1"/>
    <property type="match status" value="1"/>
</dbReference>
<feature type="compositionally biased region" description="Pro residues" evidence="1">
    <location>
        <begin position="1138"/>
        <end position="1149"/>
    </location>
</feature>
<reference evidence="3" key="1">
    <citation type="submission" date="2014-01" db="EMBL/GenBank/DDBJ databases">
        <title>The genome of the white-rot fungus Pycnoporus cinnabarinus: a basidiomycete model with a versatile arsenal for lignocellulosic biomass breakdown.</title>
        <authorList>
            <person name="Levasseur A."/>
            <person name="Lomascolo A."/>
            <person name="Ruiz-Duenas F.J."/>
            <person name="Uzan E."/>
            <person name="Piumi F."/>
            <person name="Kues U."/>
            <person name="Ram A.F.J."/>
            <person name="Murat C."/>
            <person name="Haon M."/>
            <person name="Benoit I."/>
            <person name="Arfi Y."/>
            <person name="Chevret D."/>
            <person name="Drula E."/>
            <person name="Kwon M.J."/>
            <person name="Gouret P."/>
            <person name="Lesage-Meessen L."/>
            <person name="Lombard V."/>
            <person name="Mariette J."/>
            <person name="Noirot C."/>
            <person name="Park J."/>
            <person name="Patyshakuliyeva A."/>
            <person name="Wieneger R.A.B."/>
            <person name="Wosten H.A.B."/>
            <person name="Martin F."/>
            <person name="Coutinho P.M."/>
            <person name="de Vries R."/>
            <person name="Martinez A.T."/>
            <person name="Klopp C."/>
            <person name="Pontarotti P."/>
            <person name="Henrissat B."/>
            <person name="Record E."/>
        </authorList>
    </citation>
    <scope>NUCLEOTIDE SEQUENCE [LARGE SCALE GENOMIC DNA]</scope>
    <source>
        <strain evidence="3">BRFM137</strain>
    </source>
</reference>
<feature type="domain" description="Arrestin C-terminal-like" evidence="2">
    <location>
        <begin position="194"/>
        <end position="334"/>
    </location>
</feature>
<feature type="compositionally biased region" description="Low complexity" evidence="1">
    <location>
        <begin position="556"/>
        <end position="587"/>
    </location>
</feature>
<feature type="compositionally biased region" description="Low complexity" evidence="1">
    <location>
        <begin position="476"/>
        <end position="510"/>
    </location>
</feature>
<evidence type="ECO:0000313" key="3">
    <source>
        <dbReference type="EMBL" id="CDO73642.1"/>
    </source>
</evidence>
<name>A0A060SGJ6_PYCCI</name>
<feature type="compositionally biased region" description="Pro residues" evidence="1">
    <location>
        <begin position="1268"/>
        <end position="1279"/>
    </location>
</feature>
<feature type="region of interest" description="Disordered" evidence="1">
    <location>
        <begin position="541"/>
        <end position="607"/>
    </location>
</feature>
<feature type="compositionally biased region" description="Low complexity" evidence="1">
    <location>
        <begin position="913"/>
        <end position="925"/>
    </location>
</feature>
<evidence type="ECO:0000313" key="4">
    <source>
        <dbReference type="Proteomes" id="UP000029665"/>
    </source>
</evidence>
<feature type="compositionally biased region" description="Pro residues" evidence="1">
    <location>
        <begin position="971"/>
        <end position="987"/>
    </location>
</feature>
<feature type="compositionally biased region" description="Acidic residues" evidence="1">
    <location>
        <begin position="1201"/>
        <end position="1211"/>
    </location>
</feature>
<feature type="region of interest" description="Disordered" evidence="1">
    <location>
        <begin position="1195"/>
        <end position="1286"/>
    </location>
</feature>
<evidence type="ECO:0000256" key="1">
    <source>
        <dbReference type="SAM" id="MobiDB-lite"/>
    </source>
</evidence>
<feature type="compositionally biased region" description="Polar residues" evidence="1">
    <location>
        <begin position="1231"/>
        <end position="1248"/>
    </location>
</feature>
<gene>
    <name evidence="3" type="ORF">BN946_scf185014.g112</name>
</gene>
<sequence>MSQPKLTLRPPPNVDFVQGYPGIPPGGPDRPQAAVKGAIEVRVGPQGVKAKWVRIELRKIETLPGGGVANTFFDFVGQSPINLWQSPNDEYSSLHTVRPLERWFRPFIVMLIVAQNDFPFFIRIPESIPPTISLEKGAGIRYELIASICVQGKKGFLRRDKPTITATASTIIIDKHELHSTWPIYSQPETRTHSQDGVTLIVERAHTCYGPGDRVVVNATVKSDTVHTVTLRGFEFMLRETIVFRAGPHTQGKKSSPQVKVASIGEQKVPVNVALYGGTHHKAELSVTIPSNHTSATINAARHIDITYVLTVKALMSTGQPVSMDLPVMISNWPRTVSQEAMRRIGHAFNVSLPGQPAPPSGHSSAYQSGFAPALMGKAALNPPAPATSSGRTNSSHGYGSSIDHKSSIPDLRSPKIVAGQFATSPIPSDRVTGDRFGLAVDEFGSRKKSSDHGHSSFAAQTIGALKVAADTAGASARGGSAASSETNSAAAPVPRPRSSNGRGGSSQQRLTIANVTEEEIKEHMEAEAELVQRQPSVIMESPTSVSAPENPLANSPVAVASPLPATTTTSAPVTTTTPAPVTAAPASPTPKPAVSPLAQRWPTAEEEKKRLYERAVANVERVQKRVISTSESSSGTPADSGSGNAAMFPPSTPPANKTRWLTAEEEKARLYEQAQAAVARARSYDGSVASPASAMQSPSMSAGAALFSEAMSAINKPLVPRTPPAASGSGSGSGPAAPVSSSSPPVPSPIASPTPVRQSTASSPLSAADEKAMLQRYYEAKNKVYQTQMGNTPGVAPASPILGAAGTPTAVAGVAGIASPTLSSATFSPLVSPIHSRQSTAATPLSAADEKAMLQRYYEAKNKVYQTQTAHYGRVPGNAEPVPYDALYPTSPPVNPSTPSQFQRLSPPPPSSAHAPGAGLPPSAFQLPHEAFSQHPILSEKERLRRHFEAQDAATAVSPQYAPSPQSQWQPPPPRDPYPGPLPIPNVYPQSPAMAPTSPDPRFSTTAMSPMSPPPFSPSDRPSQPLSAYEEKEMLKRHFGVQDAAARNSAVPPTPPPRSSQLMSGPRRATEKARLQAMYAADDRAMRPPPPVQVSLMGGVPVPYPSPPPSNGYHPAEMTEHERMASAASPAPTEIPRTPPPPPPLAPKPPREYIEETRAEDLRTAAKLQAIDNADPGNVIASLKAADPDLASLATTDLRTDDDDDDEADGGAEANGDPGEHTFGPGTLSAMMNGSVSGSSGAETENVASASSPKSPKANGHGSTPLSVPPPPPLPPKVPLGTGSG</sequence>
<feature type="compositionally biased region" description="Low complexity" evidence="1">
    <location>
        <begin position="725"/>
        <end position="744"/>
    </location>
</feature>
<feature type="compositionally biased region" description="Basic and acidic residues" evidence="1">
    <location>
        <begin position="1150"/>
        <end position="1165"/>
    </location>
</feature>